<keyword evidence="2" id="KW-0732">Signal</keyword>
<evidence type="ECO:0000313" key="3">
    <source>
        <dbReference type="EMBL" id="KAL1864019.1"/>
    </source>
</evidence>
<sequence length="378" mass="37773">MSSPRQMLSALAAAAGVHAAMGPAFSTGPTADDTFIRESWATLVLPSAPSDNSGDLSLWVGMGTSNGDLVQSIAENWSSDDWSVYAYTLMSTIDSTQMPVQDEGSTAEADAHVTFHYKYDDNSGNYTQTVLVNGDVVSTLSTSDGKAEGWGSAVECAAEDCGTVAAHTWINCSIILDSADTAYSDTLALGTDVEGSMSSEDGITWTIGTISIPGWSFGSESVVESTSTSSSASSASSSASYGSSSGSPSYGASGASPSGTSSGASSSDSDDTPASQPSGSFGAGSYGGESSGASPTSGGSGGSGSEASGARPTGSWGSWGARPPGSFGGSSFGSSSSSASSTDDASDASPSSTSSRFGGTSGDYSGGWWRSRIMRHRQ</sequence>
<gene>
    <name evidence="3" type="ORF">Daus18300_007984</name>
</gene>
<proteinExistence type="predicted"/>
<accession>A0ABR3WKF7</accession>
<reference evidence="3 4" key="1">
    <citation type="journal article" date="2024" name="IMA Fungus">
        <title>IMA Genome - F19 : A genome assembly and annotation guide to empower mycologists, including annotated draft genome sequences of Ceratocystis pirilliformis, Diaporthe australafricana, Fusarium ophioides, Paecilomyces lecythidis, and Sporothrix stenoceras.</title>
        <authorList>
            <person name="Aylward J."/>
            <person name="Wilson A.M."/>
            <person name="Visagie C.M."/>
            <person name="Spraker J."/>
            <person name="Barnes I."/>
            <person name="Buitendag C."/>
            <person name="Ceriani C."/>
            <person name="Del Mar Angel L."/>
            <person name="du Plessis D."/>
            <person name="Fuchs T."/>
            <person name="Gasser K."/>
            <person name="Kramer D."/>
            <person name="Li W."/>
            <person name="Munsamy K."/>
            <person name="Piso A."/>
            <person name="Price J.L."/>
            <person name="Sonnekus B."/>
            <person name="Thomas C."/>
            <person name="van der Nest A."/>
            <person name="van Dijk A."/>
            <person name="van Heerden A."/>
            <person name="van Vuuren N."/>
            <person name="Yilmaz N."/>
            <person name="Duong T.A."/>
            <person name="van der Merwe N.A."/>
            <person name="Wingfield M.J."/>
            <person name="Wingfield B.D."/>
        </authorList>
    </citation>
    <scope>NUCLEOTIDE SEQUENCE [LARGE SCALE GENOMIC DNA]</scope>
    <source>
        <strain evidence="3 4">CMW 18300</strain>
    </source>
</reference>
<feature type="compositionally biased region" description="Low complexity" evidence="1">
    <location>
        <begin position="332"/>
        <end position="358"/>
    </location>
</feature>
<comment type="caution">
    <text evidence="3">The sequence shown here is derived from an EMBL/GenBank/DDBJ whole genome shotgun (WGS) entry which is preliminary data.</text>
</comment>
<keyword evidence="4" id="KW-1185">Reference proteome</keyword>
<feature type="compositionally biased region" description="Low complexity" evidence="1">
    <location>
        <begin position="228"/>
        <end position="280"/>
    </location>
</feature>
<organism evidence="3 4">
    <name type="scientific">Diaporthe australafricana</name>
    <dbReference type="NCBI Taxonomy" id="127596"/>
    <lineage>
        <taxon>Eukaryota</taxon>
        <taxon>Fungi</taxon>
        <taxon>Dikarya</taxon>
        <taxon>Ascomycota</taxon>
        <taxon>Pezizomycotina</taxon>
        <taxon>Sordariomycetes</taxon>
        <taxon>Sordariomycetidae</taxon>
        <taxon>Diaporthales</taxon>
        <taxon>Diaporthaceae</taxon>
        <taxon>Diaporthe</taxon>
    </lineage>
</organism>
<feature type="region of interest" description="Disordered" evidence="1">
    <location>
        <begin position="228"/>
        <end position="378"/>
    </location>
</feature>
<evidence type="ECO:0000313" key="4">
    <source>
        <dbReference type="Proteomes" id="UP001583177"/>
    </source>
</evidence>
<feature type="signal peptide" evidence="2">
    <location>
        <begin position="1"/>
        <end position="19"/>
    </location>
</feature>
<evidence type="ECO:0000256" key="2">
    <source>
        <dbReference type="SAM" id="SignalP"/>
    </source>
</evidence>
<feature type="compositionally biased region" description="Gly residues" evidence="1">
    <location>
        <begin position="281"/>
        <end position="290"/>
    </location>
</feature>
<dbReference type="Proteomes" id="UP001583177">
    <property type="component" value="Unassembled WGS sequence"/>
</dbReference>
<evidence type="ECO:0000256" key="1">
    <source>
        <dbReference type="SAM" id="MobiDB-lite"/>
    </source>
</evidence>
<protein>
    <submittedName>
        <fullName evidence="3">Uncharacterized protein</fullName>
    </submittedName>
</protein>
<name>A0ABR3WKF7_9PEZI</name>
<dbReference type="EMBL" id="JAWRVE010000072">
    <property type="protein sequence ID" value="KAL1864019.1"/>
    <property type="molecule type" value="Genomic_DNA"/>
</dbReference>
<feature type="chain" id="PRO_5047522792" evidence="2">
    <location>
        <begin position="20"/>
        <end position="378"/>
    </location>
</feature>